<feature type="region of interest" description="Disordered" evidence="19">
    <location>
        <begin position="147"/>
        <end position="172"/>
    </location>
</feature>
<protein>
    <recommendedName>
        <fullName evidence="5">RING-type E3 ubiquitin transferase</fullName>
        <ecNumber evidence="5">2.3.2.27</ecNumber>
    </recommendedName>
    <alternativeName>
        <fullName evidence="15 16">RING-type E3 ubiquitin transferase RAD18</fullName>
    </alternativeName>
</protein>
<feature type="compositionally biased region" description="Basic and acidic residues" evidence="19">
    <location>
        <begin position="370"/>
        <end position="400"/>
    </location>
</feature>
<dbReference type="KEGG" id="pbi:103056943"/>
<keyword evidence="10" id="KW-0833">Ubl conjugation pathway</keyword>
<comment type="similarity">
    <text evidence="4">Belongs to the RAD18 family.</text>
</comment>
<dbReference type="EC" id="2.3.2.27" evidence="5"/>
<comment type="catalytic activity">
    <reaction evidence="1">
        <text>S-ubiquitinyl-[E2 ubiquitin-conjugating enzyme]-L-cysteine + [acceptor protein]-L-lysine = [E2 ubiquitin-conjugating enzyme]-L-cysteine + N(6)-ubiquitinyl-[acceptor protein]-L-lysine.</text>
        <dbReference type="EC" id="2.3.2.27"/>
    </reaction>
</comment>
<dbReference type="GeneID" id="103056943"/>
<dbReference type="Proteomes" id="UP000695026">
    <property type="component" value="Unplaced"/>
</dbReference>
<evidence type="ECO:0000256" key="12">
    <source>
        <dbReference type="ARBA" id="ARBA00023125"/>
    </source>
</evidence>
<dbReference type="FunFam" id="3.30.160.60:FF:000331">
    <property type="entry name" value="E3 ubiquitin-protein ligase RAD18"/>
    <property type="match status" value="1"/>
</dbReference>
<dbReference type="RefSeq" id="XP_007425546.1">
    <property type="nucleotide sequence ID" value="XM_007425484.3"/>
</dbReference>
<dbReference type="GO" id="GO:0008270">
    <property type="term" value="F:zinc ion binding"/>
    <property type="evidence" value="ECO:0007669"/>
    <property type="project" value="UniProtKB-KW"/>
</dbReference>
<feature type="domain" description="RING-type" evidence="20">
    <location>
        <begin position="26"/>
        <end position="64"/>
    </location>
</feature>
<keyword evidence="12" id="KW-0238">DNA-binding</keyword>
<feature type="domain" description="SAP" evidence="21">
    <location>
        <begin position="254"/>
        <end position="288"/>
    </location>
</feature>
<evidence type="ECO:0000256" key="16">
    <source>
        <dbReference type="ARBA" id="ARBA00082369"/>
    </source>
</evidence>
<dbReference type="GO" id="GO:0097505">
    <property type="term" value="C:Rad6-Rad18 complex"/>
    <property type="evidence" value="ECO:0007669"/>
    <property type="project" value="TreeGrafter"/>
</dbReference>
<dbReference type="PROSITE" id="PS50089">
    <property type="entry name" value="ZF_RING_2"/>
    <property type="match status" value="1"/>
</dbReference>
<dbReference type="CDD" id="cd16529">
    <property type="entry name" value="RING-HC_RAD18"/>
    <property type="match status" value="1"/>
</dbReference>
<evidence type="ECO:0000256" key="15">
    <source>
        <dbReference type="ARBA" id="ARBA00031783"/>
    </source>
</evidence>
<feature type="region of interest" description="Disordered" evidence="19">
    <location>
        <begin position="365"/>
        <end position="427"/>
    </location>
</feature>
<evidence type="ECO:0000256" key="19">
    <source>
        <dbReference type="SAM" id="MobiDB-lite"/>
    </source>
</evidence>
<dbReference type="InterPro" id="IPR003034">
    <property type="entry name" value="SAP_dom"/>
</dbReference>
<evidence type="ECO:0000256" key="2">
    <source>
        <dbReference type="ARBA" id="ARBA00004123"/>
    </source>
</evidence>
<evidence type="ECO:0000256" key="11">
    <source>
        <dbReference type="ARBA" id="ARBA00022833"/>
    </source>
</evidence>
<dbReference type="InterPro" id="IPR013083">
    <property type="entry name" value="Znf_RING/FYVE/PHD"/>
</dbReference>
<evidence type="ECO:0000256" key="7">
    <source>
        <dbReference type="ARBA" id="ARBA00022723"/>
    </source>
</evidence>
<dbReference type="SUPFAM" id="SSF57850">
    <property type="entry name" value="RING/U-box"/>
    <property type="match status" value="1"/>
</dbReference>
<dbReference type="GO" id="GO:0006301">
    <property type="term" value="P:DNA damage tolerance"/>
    <property type="evidence" value="ECO:0007669"/>
    <property type="project" value="InterPro"/>
</dbReference>
<keyword evidence="11" id="KW-0862">Zinc</keyword>
<evidence type="ECO:0000313" key="23">
    <source>
        <dbReference type="Proteomes" id="UP000695026"/>
    </source>
</evidence>
<gene>
    <name evidence="24" type="primary">RAD18</name>
</gene>
<dbReference type="OrthoDB" id="9049620at2759"/>
<dbReference type="SMART" id="SM00184">
    <property type="entry name" value="RING"/>
    <property type="match status" value="1"/>
</dbReference>
<dbReference type="SMART" id="SM00734">
    <property type="entry name" value="ZnF_Rad18"/>
    <property type="match status" value="1"/>
</dbReference>
<dbReference type="InterPro" id="IPR036361">
    <property type="entry name" value="SAP_dom_sf"/>
</dbReference>
<feature type="domain" description="UBZ4-type" evidence="22">
    <location>
        <begin position="207"/>
        <end position="234"/>
    </location>
</feature>
<dbReference type="PANTHER" id="PTHR14134:SF2">
    <property type="entry name" value="E3 UBIQUITIN-PROTEIN LIGASE RAD18"/>
    <property type="match status" value="1"/>
</dbReference>
<dbReference type="AlphaFoldDB" id="A0A9F2NQC9"/>
<dbReference type="PANTHER" id="PTHR14134">
    <property type="entry name" value="E3 UBIQUITIN-PROTEIN LIGASE RAD18"/>
    <property type="match status" value="1"/>
</dbReference>
<dbReference type="GO" id="GO:0003697">
    <property type="term" value="F:single-stranded DNA binding"/>
    <property type="evidence" value="ECO:0007669"/>
    <property type="project" value="InterPro"/>
</dbReference>
<dbReference type="Pfam" id="PF13923">
    <property type="entry name" value="zf-C3HC4_2"/>
    <property type="match status" value="1"/>
</dbReference>
<keyword evidence="23" id="KW-1185">Reference proteome</keyword>
<comment type="subcellular location">
    <subcellularLocation>
        <location evidence="2">Nucleus</location>
    </subcellularLocation>
</comment>
<dbReference type="OMA" id="IPNTGPR"/>
<dbReference type="Gene3D" id="1.10.720.30">
    <property type="entry name" value="SAP domain"/>
    <property type="match status" value="1"/>
</dbReference>
<dbReference type="Pfam" id="PF02037">
    <property type="entry name" value="SAP"/>
    <property type="match status" value="1"/>
</dbReference>
<keyword evidence="13 18" id="KW-0234">DNA repair</keyword>
<evidence type="ECO:0000256" key="5">
    <source>
        <dbReference type="ARBA" id="ARBA00012483"/>
    </source>
</evidence>
<evidence type="ECO:0000259" key="20">
    <source>
        <dbReference type="PROSITE" id="PS50089"/>
    </source>
</evidence>
<keyword evidence="14" id="KW-0539">Nucleus</keyword>
<reference evidence="24" key="1">
    <citation type="submission" date="2025-08" db="UniProtKB">
        <authorList>
            <consortium name="RefSeq"/>
        </authorList>
    </citation>
    <scope>IDENTIFICATION</scope>
    <source>
        <tissue evidence="24">Liver</tissue>
    </source>
</reference>
<keyword evidence="9 17" id="KW-0863">Zinc-finger</keyword>
<evidence type="ECO:0000256" key="10">
    <source>
        <dbReference type="ARBA" id="ARBA00022786"/>
    </source>
</evidence>
<feature type="region of interest" description="Disordered" evidence="19">
    <location>
        <begin position="454"/>
        <end position="488"/>
    </location>
</feature>
<dbReference type="GO" id="GO:0005634">
    <property type="term" value="C:nucleus"/>
    <property type="evidence" value="ECO:0007669"/>
    <property type="project" value="UniProtKB-SubCell"/>
</dbReference>
<evidence type="ECO:0000256" key="18">
    <source>
        <dbReference type="PROSITE-ProRule" id="PRU01256"/>
    </source>
</evidence>
<dbReference type="GO" id="GO:0006513">
    <property type="term" value="P:protein monoubiquitination"/>
    <property type="evidence" value="ECO:0007669"/>
    <property type="project" value="InterPro"/>
</dbReference>
<comment type="pathway">
    <text evidence="3">Protein modification; protein ubiquitination.</text>
</comment>
<evidence type="ECO:0000256" key="6">
    <source>
        <dbReference type="ARBA" id="ARBA00022679"/>
    </source>
</evidence>
<evidence type="ECO:0000256" key="17">
    <source>
        <dbReference type="PROSITE-ProRule" id="PRU00175"/>
    </source>
</evidence>
<dbReference type="PROSITE" id="PS51908">
    <property type="entry name" value="ZF_UBZ4"/>
    <property type="match status" value="1"/>
</dbReference>
<evidence type="ECO:0000256" key="4">
    <source>
        <dbReference type="ARBA" id="ARBA00009506"/>
    </source>
</evidence>
<accession>A0A9F2NQC9</accession>
<evidence type="ECO:0000256" key="3">
    <source>
        <dbReference type="ARBA" id="ARBA00004906"/>
    </source>
</evidence>
<dbReference type="InterPro" id="IPR006642">
    <property type="entry name" value="Rad18_UBZ4"/>
</dbReference>
<dbReference type="PROSITE" id="PS00518">
    <property type="entry name" value="ZF_RING_1"/>
    <property type="match status" value="1"/>
</dbReference>
<organism evidence="23 24">
    <name type="scientific">Python bivittatus</name>
    <name type="common">Burmese python</name>
    <name type="synonym">Python molurus bivittatus</name>
    <dbReference type="NCBI Taxonomy" id="176946"/>
    <lineage>
        <taxon>Eukaryota</taxon>
        <taxon>Metazoa</taxon>
        <taxon>Chordata</taxon>
        <taxon>Craniata</taxon>
        <taxon>Vertebrata</taxon>
        <taxon>Euteleostomi</taxon>
        <taxon>Lepidosauria</taxon>
        <taxon>Squamata</taxon>
        <taxon>Bifurcata</taxon>
        <taxon>Unidentata</taxon>
        <taxon>Episquamata</taxon>
        <taxon>Toxicofera</taxon>
        <taxon>Serpentes</taxon>
        <taxon>Henophidia</taxon>
        <taxon>Pythonidae</taxon>
        <taxon>Python</taxon>
    </lineage>
</organism>
<evidence type="ECO:0000256" key="8">
    <source>
        <dbReference type="ARBA" id="ARBA00022763"/>
    </source>
</evidence>
<keyword evidence="7" id="KW-0479">Metal-binding</keyword>
<evidence type="ECO:0000259" key="21">
    <source>
        <dbReference type="PROSITE" id="PS50800"/>
    </source>
</evidence>
<dbReference type="InterPro" id="IPR039577">
    <property type="entry name" value="Rad18"/>
</dbReference>
<name>A0A9F2NQC9_PYTBI</name>
<dbReference type="InterPro" id="IPR017907">
    <property type="entry name" value="Znf_RING_CS"/>
</dbReference>
<dbReference type="FunFam" id="3.30.40.10:FF:000172">
    <property type="entry name" value="E3 ubiquitin-protein ligase RAD18"/>
    <property type="match status" value="1"/>
</dbReference>
<dbReference type="Gene3D" id="3.30.40.10">
    <property type="entry name" value="Zinc/RING finger domain, C3HC4 (zinc finger)"/>
    <property type="match status" value="1"/>
</dbReference>
<evidence type="ECO:0000256" key="13">
    <source>
        <dbReference type="ARBA" id="ARBA00023204"/>
    </source>
</evidence>
<evidence type="ECO:0000259" key="22">
    <source>
        <dbReference type="PROSITE" id="PS51908"/>
    </source>
</evidence>
<evidence type="ECO:0000256" key="9">
    <source>
        <dbReference type="ARBA" id="ARBA00022771"/>
    </source>
</evidence>
<dbReference type="GO" id="GO:0006281">
    <property type="term" value="P:DNA repair"/>
    <property type="evidence" value="ECO:0007669"/>
    <property type="project" value="UniProtKB-KW"/>
</dbReference>
<dbReference type="PROSITE" id="PS50800">
    <property type="entry name" value="SAP"/>
    <property type="match status" value="1"/>
</dbReference>
<dbReference type="CTD" id="56852"/>
<sequence>MSLSVAELRWPEHLLPLKEVDNLLRCGICFDYFNTAMIIPQCSHNYCSLCIRKSLSYKAQCPTCCVVATGPDLKNNRILDELVQNFISARQRLFQAVLDSPPISSPSLFPKKALLQGHILSSPDGLALEQKKRFADIFPVKENIQTPRKHLKSPDREKKFKIKQEEDPCSPEGGYEAIGKEAANLSPIGSTRNSEMPSTSATRFVTKVECPVCAVPVQELHINKHLDGCLTRDEKKDSLRSSGQKRKLLPKVVYNLLSDRDLRKRLKEHGLSTQGTKQQLIKRHQEFVHMYNSQCDSLNPKSVAEIVKELENIEKIQAQLDSSKPKEDGMTFTKHQTENEIDEIHRDYRKKHKAEFQLLIDQMKKRKKNASKEEIKEERPEQKEATTEKVPIEIGEKLNVEEQSDWASVSDESPETEAPGWEGTHSLVATFQSSASSNSSSSDIIRDLEIAGMCSSSSDNLPKMKMAKQKSQHSRSSSLISKSKRRRK</sequence>
<proteinExistence type="inferred from homology"/>
<evidence type="ECO:0000313" key="24">
    <source>
        <dbReference type="RefSeq" id="XP_007425546.1"/>
    </source>
</evidence>
<dbReference type="SMART" id="SM00513">
    <property type="entry name" value="SAP"/>
    <property type="match status" value="1"/>
</dbReference>
<keyword evidence="8 18" id="KW-0227">DNA damage</keyword>
<dbReference type="Gene3D" id="3.30.160.60">
    <property type="entry name" value="Classic Zinc Finger"/>
    <property type="match status" value="1"/>
</dbReference>
<dbReference type="InterPro" id="IPR001841">
    <property type="entry name" value="Znf_RING"/>
</dbReference>
<keyword evidence="6" id="KW-0808">Transferase</keyword>
<dbReference type="GO" id="GO:0061630">
    <property type="term" value="F:ubiquitin protein ligase activity"/>
    <property type="evidence" value="ECO:0007669"/>
    <property type="project" value="UniProtKB-EC"/>
</dbReference>
<feature type="compositionally biased region" description="Basic and acidic residues" evidence="19">
    <location>
        <begin position="152"/>
        <end position="166"/>
    </location>
</feature>
<evidence type="ECO:0000256" key="1">
    <source>
        <dbReference type="ARBA" id="ARBA00000900"/>
    </source>
</evidence>
<evidence type="ECO:0000256" key="14">
    <source>
        <dbReference type="ARBA" id="ARBA00023242"/>
    </source>
</evidence>